<dbReference type="OrthoDB" id="7998793at2"/>
<dbReference type="AlphaFoldDB" id="A0A3S2V5M8"/>
<keyword evidence="3" id="KW-1185">Reference proteome</keyword>
<dbReference type="Gene3D" id="1.10.520.40">
    <property type="entry name" value="CRISPR-associated protein Cse2"/>
    <property type="match status" value="1"/>
</dbReference>
<comment type="caution">
    <text evidence="2">The sequence shown here is derived from an EMBL/GenBank/DDBJ whole genome shotgun (WGS) entry which is preliminary data.</text>
</comment>
<feature type="region of interest" description="Disordered" evidence="1">
    <location>
        <begin position="1"/>
        <end position="41"/>
    </location>
</feature>
<dbReference type="Pfam" id="PF09485">
    <property type="entry name" value="CRISPR_Cse2"/>
    <property type="match status" value="1"/>
</dbReference>
<dbReference type="CDD" id="cd09731">
    <property type="entry name" value="Cse2_I-E"/>
    <property type="match status" value="1"/>
</dbReference>
<dbReference type="InterPro" id="IPR038287">
    <property type="entry name" value="Cse2_sf"/>
</dbReference>
<protein>
    <submittedName>
        <fullName evidence="2">Type I-E CRISPR-associated protein Cse2/CasB</fullName>
    </submittedName>
</protein>
<sequence>MGQARPGPVQGARPRRPGGREDPQEGGMSGPVPPETGTVPRDRRALARRWWQRLPPGRAGLPEPLLFDRGSRARLRRAHGPVDILDEPVVFALHRELGFGPQGADRTLIPVAVAACVLARIRTDAPGRGLASVLGRAKDGPQALLSPLRLKRLLTARDPDDLLRQMRRAVDLAGDRPVDVGGLAVTLLDWLDPDAGDRARSRFAYDYYAAEYATPGRPAGAASEAVFPAV</sequence>
<dbReference type="InterPro" id="IPR013382">
    <property type="entry name" value="CRISPR-assoc_prot_Cse2"/>
</dbReference>
<accession>A0A3S2V5M8</accession>
<evidence type="ECO:0000256" key="1">
    <source>
        <dbReference type="SAM" id="MobiDB-lite"/>
    </source>
</evidence>
<dbReference type="EMBL" id="SACP01000034">
    <property type="protein sequence ID" value="RVU14168.1"/>
    <property type="molecule type" value="Genomic_DNA"/>
</dbReference>
<name>A0A3S2V5M8_9HYPH</name>
<proteinExistence type="predicted"/>
<reference evidence="2 3" key="1">
    <citation type="submission" date="2019-01" db="EMBL/GenBank/DDBJ databases">
        <authorList>
            <person name="Chen W.-M."/>
        </authorList>
    </citation>
    <scope>NUCLEOTIDE SEQUENCE [LARGE SCALE GENOMIC DNA]</scope>
    <source>
        <strain evidence="2 3">TER-1</strain>
    </source>
</reference>
<evidence type="ECO:0000313" key="3">
    <source>
        <dbReference type="Proteomes" id="UP000286997"/>
    </source>
</evidence>
<gene>
    <name evidence="2" type="primary">casB</name>
    <name evidence="2" type="ORF">EOE48_24160</name>
</gene>
<dbReference type="NCBIfam" id="TIGR02548">
    <property type="entry name" value="casB_cse2"/>
    <property type="match status" value="1"/>
</dbReference>
<evidence type="ECO:0000313" key="2">
    <source>
        <dbReference type="EMBL" id="RVU14168.1"/>
    </source>
</evidence>
<dbReference type="Proteomes" id="UP000286997">
    <property type="component" value="Unassembled WGS sequence"/>
</dbReference>
<organism evidence="2 3">
    <name type="scientific">Methylobacterium oryzihabitans</name>
    <dbReference type="NCBI Taxonomy" id="2499852"/>
    <lineage>
        <taxon>Bacteria</taxon>
        <taxon>Pseudomonadati</taxon>
        <taxon>Pseudomonadota</taxon>
        <taxon>Alphaproteobacteria</taxon>
        <taxon>Hyphomicrobiales</taxon>
        <taxon>Methylobacteriaceae</taxon>
        <taxon>Methylobacterium</taxon>
    </lineage>
</organism>